<feature type="compositionally biased region" description="Low complexity" evidence="1">
    <location>
        <begin position="325"/>
        <end position="336"/>
    </location>
</feature>
<reference evidence="2 3" key="1">
    <citation type="submission" date="2024-02" db="EMBL/GenBank/DDBJ databases">
        <title>High-quality chromosome-scale genome assembly of Pensacola bahiagrass (Paspalum notatum Flugge var. saurae).</title>
        <authorList>
            <person name="Vega J.M."/>
            <person name="Podio M."/>
            <person name="Orjuela J."/>
            <person name="Siena L.A."/>
            <person name="Pessino S.C."/>
            <person name="Combes M.C."/>
            <person name="Mariac C."/>
            <person name="Albertini E."/>
            <person name="Pupilli F."/>
            <person name="Ortiz J.P.A."/>
            <person name="Leblanc O."/>
        </authorList>
    </citation>
    <scope>NUCLEOTIDE SEQUENCE [LARGE SCALE GENOMIC DNA]</scope>
    <source>
        <strain evidence="2">R1</strain>
        <tissue evidence="2">Leaf</tissue>
    </source>
</reference>
<gene>
    <name evidence="2" type="ORF">U9M48_018174</name>
</gene>
<feature type="compositionally biased region" description="Low complexity" evidence="1">
    <location>
        <begin position="269"/>
        <end position="287"/>
    </location>
</feature>
<proteinExistence type="predicted"/>
<evidence type="ECO:0000313" key="3">
    <source>
        <dbReference type="Proteomes" id="UP001341281"/>
    </source>
</evidence>
<organism evidence="2 3">
    <name type="scientific">Paspalum notatum var. saurae</name>
    <dbReference type="NCBI Taxonomy" id="547442"/>
    <lineage>
        <taxon>Eukaryota</taxon>
        <taxon>Viridiplantae</taxon>
        <taxon>Streptophyta</taxon>
        <taxon>Embryophyta</taxon>
        <taxon>Tracheophyta</taxon>
        <taxon>Spermatophyta</taxon>
        <taxon>Magnoliopsida</taxon>
        <taxon>Liliopsida</taxon>
        <taxon>Poales</taxon>
        <taxon>Poaceae</taxon>
        <taxon>PACMAD clade</taxon>
        <taxon>Panicoideae</taxon>
        <taxon>Andropogonodae</taxon>
        <taxon>Paspaleae</taxon>
        <taxon>Paspalinae</taxon>
        <taxon>Paspalum</taxon>
    </lineage>
</organism>
<feature type="compositionally biased region" description="Basic residues" evidence="1">
    <location>
        <begin position="1"/>
        <end position="20"/>
    </location>
</feature>
<feature type="non-terminal residue" evidence="2">
    <location>
        <position position="1"/>
    </location>
</feature>
<sequence>RSRRSPRIKSRGNRAARHGARLPDACSPAPAPAVFFLGVRGSQPPARAHSQPLSIDHQSRPENQESRSPSPLGRRCRAHVSRRAPSGAARDAEEGRPGRRALTTPAARRGGGAASFRPGHRDLFGIGDRRGGRALQRRRRHEELTVTGGGMVEAAGSRRGRFDGGHDGQCQGVPVVDQAECTAQTCRSCVALTLADVVALGCCPCAVVSLLGLAFVKAPLAVARRCLRRLRRRRGELRHKKRVRDDVDPAKPGRVLALAEATTTHDAGAASKCARASNSSSSSSSASGRLDAEKVWMEMYRVGHWGFGRLSISMAPPPPPPPAARPGCVAAGPGRSPDGGDGRRKDVDLRCEPRVPSHRIDGPPP</sequence>
<dbReference type="PANTHER" id="PTHR33264">
    <property type="entry name" value="EXPRESSED PROTEIN"/>
    <property type="match status" value="1"/>
</dbReference>
<feature type="region of interest" description="Disordered" evidence="1">
    <location>
        <begin position="1"/>
        <end position="132"/>
    </location>
</feature>
<evidence type="ECO:0000313" key="2">
    <source>
        <dbReference type="EMBL" id="WVZ69378.1"/>
    </source>
</evidence>
<keyword evidence="3" id="KW-1185">Reference proteome</keyword>
<feature type="compositionally biased region" description="Basic and acidic residues" evidence="1">
    <location>
        <begin position="338"/>
        <end position="365"/>
    </location>
</feature>
<dbReference type="Proteomes" id="UP001341281">
    <property type="component" value="Chromosome 04"/>
</dbReference>
<dbReference type="AlphaFoldDB" id="A0AAQ3T9I0"/>
<dbReference type="PANTHER" id="PTHR33264:SF62">
    <property type="entry name" value="OS01G0661650 PROTEIN"/>
    <property type="match status" value="1"/>
</dbReference>
<protein>
    <submittedName>
        <fullName evidence="2">Uncharacterized protein</fullName>
    </submittedName>
</protein>
<feature type="region of interest" description="Disordered" evidence="1">
    <location>
        <begin position="316"/>
        <end position="365"/>
    </location>
</feature>
<evidence type="ECO:0000256" key="1">
    <source>
        <dbReference type="SAM" id="MobiDB-lite"/>
    </source>
</evidence>
<accession>A0AAQ3T9I0</accession>
<name>A0AAQ3T9I0_PASNO</name>
<feature type="region of interest" description="Disordered" evidence="1">
    <location>
        <begin position="268"/>
        <end position="288"/>
    </location>
</feature>
<dbReference type="EMBL" id="CP144748">
    <property type="protein sequence ID" value="WVZ69378.1"/>
    <property type="molecule type" value="Genomic_DNA"/>
</dbReference>
<feature type="compositionally biased region" description="Basic and acidic residues" evidence="1">
    <location>
        <begin position="119"/>
        <end position="131"/>
    </location>
</feature>